<comment type="caution">
    <text evidence="15">The sequence shown here is derived from an EMBL/GenBank/DDBJ whole genome shotgun (WGS) entry which is preliminary data.</text>
</comment>
<dbReference type="Gene3D" id="1.10.486.10">
    <property type="entry name" value="PCRA, domain 4"/>
    <property type="match status" value="1"/>
</dbReference>
<evidence type="ECO:0000259" key="14">
    <source>
        <dbReference type="PROSITE" id="PS51217"/>
    </source>
</evidence>
<proteinExistence type="inferred from homology"/>
<feature type="domain" description="UvrD-like helicase C-terminal" evidence="14">
    <location>
        <begin position="285"/>
        <end position="545"/>
    </location>
</feature>
<dbReference type="GO" id="GO:0003677">
    <property type="term" value="F:DNA binding"/>
    <property type="evidence" value="ECO:0007669"/>
    <property type="project" value="UniProtKB-KW"/>
</dbReference>
<comment type="catalytic activity">
    <reaction evidence="11">
        <text>ATP + H2O = ADP + phosphate + H(+)</text>
        <dbReference type="Rhea" id="RHEA:13065"/>
        <dbReference type="ChEBI" id="CHEBI:15377"/>
        <dbReference type="ChEBI" id="CHEBI:15378"/>
        <dbReference type="ChEBI" id="CHEBI:30616"/>
        <dbReference type="ChEBI" id="CHEBI:43474"/>
        <dbReference type="ChEBI" id="CHEBI:456216"/>
        <dbReference type="EC" id="5.6.2.4"/>
    </reaction>
</comment>
<evidence type="ECO:0000256" key="7">
    <source>
        <dbReference type="ARBA" id="ARBA00023235"/>
    </source>
</evidence>
<dbReference type="RefSeq" id="WP_111480458.1">
    <property type="nucleotide sequence ID" value="NZ_QHKM01000012.1"/>
</dbReference>
<dbReference type="InterPro" id="IPR014017">
    <property type="entry name" value="DNA_helicase_UvrD-like_C"/>
</dbReference>
<dbReference type="InterPro" id="IPR014016">
    <property type="entry name" value="UvrD-like_ATP-bd"/>
</dbReference>
<dbReference type="PROSITE" id="PS51217">
    <property type="entry name" value="UVRD_HELICASE_CTER"/>
    <property type="match status" value="1"/>
</dbReference>
<dbReference type="PROSITE" id="PS51198">
    <property type="entry name" value="UVRD_HELICASE_ATP_BIND"/>
    <property type="match status" value="1"/>
</dbReference>
<dbReference type="EC" id="5.6.2.4" evidence="9"/>
<evidence type="ECO:0000256" key="1">
    <source>
        <dbReference type="ARBA" id="ARBA00009922"/>
    </source>
</evidence>
<accession>A0A328B8C2</accession>
<organism evidence="15 16">
    <name type="scientific">Hymenobacter edaphi</name>
    <dbReference type="NCBI Taxonomy" id="2211146"/>
    <lineage>
        <taxon>Bacteria</taxon>
        <taxon>Pseudomonadati</taxon>
        <taxon>Bacteroidota</taxon>
        <taxon>Cytophagia</taxon>
        <taxon>Cytophagales</taxon>
        <taxon>Hymenobacteraceae</taxon>
        <taxon>Hymenobacter</taxon>
    </lineage>
</organism>
<keyword evidence="5 12" id="KW-0067">ATP-binding</keyword>
<dbReference type="Pfam" id="PF13361">
    <property type="entry name" value="UvrD_C"/>
    <property type="match status" value="1"/>
</dbReference>
<evidence type="ECO:0000256" key="12">
    <source>
        <dbReference type="PROSITE-ProRule" id="PRU00560"/>
    </source>
</evidence>
<dbReference type="SUPFAM" id="SSF52540">
    <property type="entry name" value="P-loop containing nucleoside triphosphate hydrolases"/>
    <property type="match status" value="1"/>
</dbReference>
<evidence type="ECO:0000256" key="5">
    <source>
        <dbReference type="ARBA" id="ARBA00022840"/>
    </source>
</evidence>
<keyword evidence="16" id="KW-1185">Reference proteome</keyword>
<dbReference type="AlphaFoldDB" id="A0A328B8C2"/>
<name>A0A328B8C2_9BACT</name>
<evidence type="ECO:0000256" key="9">
    <source>
        <dbReference type="ARBA" id="ARBA00034808"/>
    </source>
</evidence>
<dbReference type="Proteomes" id="UP000248553">
    <property type="component" value="Unassembled WGS sequence"/>
</dbReference>
<keyword evidence="7" id="KW-0413">Isomerase</keyword>
<evidence type="ECO:0000256" key="8">
    <source>
        <dbReference type="ARBA" id="ARBA00034617"/>
    </source>
</evidence>
<keyword evidence="4 12" id="KW-0347">Helicase</keyword>
<evidence type="ECO:0000259" key="13">
    <source>
        <dbReference type="PROSITE" id="PS51198"/>
    </source>
</evidence>
<evidence type="ECO:0000256" key="6">
    <source>
        <dbReference type="ARBA" id="ARBA00023125"/>
    </source>
</evidence>
<comment type="catalytic activity">
    <reaction evidence="8">
        <text>Couples ATP hydrolysis with the unwinding of duplex DNA by translocating in the 3'-5' direction.</text>
        <dbReference type="EC" id="5.6.2.4"/>
    </reaction>
</comment>
<dbReference type="Gene3D" id="3.40.50.300">
    <property type="entry name" value="P-loop containing nucleotide triphosphate hydrolases"/>
    <property type="match status" value="3"/>
</dbReference>
<feature type="binding site" evidence="12">
    <location>
        <begin position="38"/>
        <end position="45"/>
    </location>
    <ligand>
        <name>ATP</name>
        <dbReference type="ChEBI" id="CHEBI:30616"/>
    </ligand>
</feature>
<evidence type="ECO:0000256" key="4">
    <source>
        <dbReference type="ARBA" id="ARBA00022806"/>
    </source>
</evidence>
<dbReference type="Pfam" id="PF00580">
    <property type="entry name" value="UvrD-helicase"/>
    <property type="match status" value="1"/>
</dbReference>
<evidence type="ECO:0000313" key="15">
    <source>
        <dbReference type="EMBL" id="RAK62661.1"/>
    </source>
</evidence>
<dbReference type="GO" id="GO:0000725">
    <property type="term" value="P:recombinational repair"/>
    <property type="evidence" value="ECO:0007669"/>
    <property type="project" value="TreeGrafter"/>
</dbReference>
<keyword evidence="3 12" id="KW-0378">Hydrolase</keyword>
<feature type="domain" description="UvrD-like helicase ATP-binding" evidence="13">
    <location>
        <begin position="17"/>
        <end position="284"/>
    </location>
</feature>
<evidence type="ECO:0000256" key="2">
    <source>
        <dbReference type="ARBA" id="ARBA00022741"/>
    </source>
</evidence>
<evidence type="ECO:0000313" key="16">
    <source>
        <dbReference type="Proteomes" id="UP000248553"/>
    </source>
</evidence>
<dbReference type="InterPro" id="IPR000212">
    <property type="entry name" value="DNA_helicase_UvrD/REP"/>
</dbReference>
<protein>
    <recommendedName>
        <fullName evidence="9">DNA 3'-5' helicase</fullName>
        <ecNumber evidence="9">5.6.2.4</ecNumber>
    </recommendedName>
    <alternativeName>
        <fullName evidence="10">DNA 3'-5' helicase II</fullName>
    </alternativeName>
</protein>
<dbReference type="Gene3D" id="1.10.10.160">
    <property type="match status" value="1"/>
</dbReference>
<dbReference type="EMBL" id="QHKM01000012">
    <property type="protein sequence ID" value="RAK62661.1"/>
    <property type="molecule type" value="Genomic_DNA"/>
</dbReference>
<dbReference type="GO" id="GO:0005524">
    <property type="term" value="F:ATP binding"/>
    <property type="evidence" value="ECO:0007669"/>
    <property type="project" value="UniProtKB-UniRule"/>
</dbReference>
<reference evidence="16" key="1">
    <citation type="submission" date="2018-05" db="EMBL/GenBank/DDBJ databases">
        <authorList>
            <person name="Nie L."/>
        </authorList>
    </citation>
    <scope>NUCLEOTIDE SEQUENCE [LARGE SCALE GENOMIC DNA]</scope>
    <source>
        <strain evidence="16">NL</strain>
    </source>
</reference>
<keyword evidence="6" id="KW-0238">DNA-binding</keyword>
<evidence type="ECO:0000256" key="3">
    <source>
        <dbReference type="ARBA" id="ARBA00022801"/>
    </source>
</evidence>
<dbReference type="CDD" id="cd17932">
    <property type="entry name" value="DEXQc_UvrD"/>
    <property type="match status" value="1"/>
</dbReference>
<evidence type="ECO:0000256" key="11">
    <source>
        <dbReference type="ARBA" id="ARBA00048988"/>
    </source>
</evidence>
<comment type="similarity">
    <text evidence="1">Belongs to the helicase family. UvrD subfamily.</text>
</comment>
<sequence length="664" mass="73154">MDDQQQPAATADNWSKDLTGPHLELAAYSDGKFLRVKAGPGTGKTFALMRRVTRLLDEGVAPESILAVSFTRTAAEDLVAKLKALGAPGADRVEATTLHSLALRMLSQEAVFQTLQRSPRMLMEFEKACMIADLAEQIGGVRKTKKLLKEFESYWATLQSEEPGEVQDEEKQKFQRILGDWLKRHDAVLLDELIVLMIRYIRQNPVAASFLGYKHVLVDEYQDLNRADQELIDLLAQDGTLTVIGDDDQSIYSFRHARPEGIITFNESHDPTKDVAILTCRRCPKQVVNMVNHLIKHNKHRFAGAPELGVHTSNPDGETFIVQHPDMYDEIDSIASYIKWYITNKGVGAGQVLVLAPRRKLGLAIRNQLFRLQVPARSFFNEDALEEAVAQEGLCLLNLLVNPSDNVALRTWLGLHVDSKLVKQYAAIEQLAGSSGVTVGDCFAKAVKGEIKAPGKCAPILARFSVLLDKIALAEGKTLAEVVDICWPGNEPNCDDVRVLALSLVAKHETLESFRDALVISISQPEIPSEEDGIVRIMSLHKSKGLTAKCVIVAGCNAGALPRVKGDTPLERELSIEEQRRLFYVALTRPTQTLVISAAAKMPAVEAVRQNIDVHRNEGVDAILQMSPFVAELGAAAPRTIVTSQWATQVGFTVERTLPTPTAE</sequence>
<dbReference type="GO" id="GO:0043138">
    <property type="term" value="F:3'-5' DNA helicase activity"/>
    <property type="evidence" value="ECO:0007669"/>
    <property type="project" value="UniProtKB-EC"/>
</dbReference>
<gene>
    <name evidence="15" type="ORF">DLM85_22600</name>
</gene>
<keyword evidence="2 12" id="KW-0547">Nucleotide-binding</keyword>
<dbReference type="InterPro" id="IPR027417">
    <property type="entry name" value="P-loop_NTPase"/>
</dbReference>
<dbReference type="OrthoDB" id="9810135at2"/>
<dbReference type="PANTHER" id="PTHR11070:SF2">
    <property type="entry name" value="ATP-DEPENDENT DNA HELICASE SRS2"/>
    <property type="match status" value="1"/>
</dbReference>
<evidence type="ECO:0000256" key="10">
    <source>
        <dbReference type="ARBA" id="ARBA00034923"/>
    </source>
</evidence>
<dbReference type="GO" id="GO:0016887">
    <property type="term" value="F:ATP hydrolysis activity"/>
    <property type="evidence" value="ECO:0007669"/>
    <property type="project" value="RHEA"/>
</dbReference>
<dbReference type="InterPro" id="IPR013986">
    <property type="entry name" value="DExx_box_DNA_helicase_dom_sf"/>
</dbReference>
<dbReference type="PANTHER" id="PTHR11070">
    <property type="entry name" value="UVRD / RECB / PCRA DNA HELICASE FAMILY MEMBER"/>
    <property type="match status" value="1"/>
</dbReference>